<protein>
    <submittedName>
        <fullName evidence="7">PREDICTED: methyltransferase</fullName>
    </submittedName>
</protein>
<proteinExistence type="inferred from homology"/>
<name>A0A5E4GGQ0_PRUDU</name>
<gene>
    <name evidence="7" type="ORF">ALMOND_2B013454</name>
</gene>
<dbReference type="GO" id="GO:0008757">
    <property type="term" value="F:S-adenosylmethionine-dependent methyltransferase activity"/>
    <property type="evidence" value="ECO:0007669"/>
    <property type="project" value="InterPro"/>
</dbReference>
<dbReference type="Proteomes" id="UP000327085">
    <property type="component" value="Unassembled WGS sequence"/>
</dbReference>
<evidence type="ECO:0000256" key="3">
    <source>
        <dbReference type="ARBA" id="ARBA00022679"/>
    </source>
</evidence>
<dbReference type="PANTHER" id="PTHR12176">
    <property type="entry name" value="SAM-DEPENDENT METHYLTRANSFERASE SUPERFAMILY PROTEIN"/>
    <property type="match status" value="1"/>
</dbReference>
<dbReference type="Pfam" id="PF08241">
    <property type="entry name" value="Methyltransf_11"/>
    <property type="match status" value="1"/>
</dbReference>
<dbReference type="InterPro" id="IPR029063">
    <property type="entry name" value="SAM-dependent_MTases_sf"/>
</dbReference>
<evidence type="ECO:0000313" key="7">
    <source>
        <dbReference type="EMBL" id="VVA39069.1"/>
    </source>
</evidence>
<feature type="region of interest" description="Disordered" evidence="5">
    <location>
        <begin position="1"/>
        <end position="20"/>
    </location>
</feature>
<keyword evidence="3 7" id="KW-0808">Transferase</keyword>
<dbReference type="GO" id="GO:0032259">
    <property type="term" value="P:methylation"/>
    <property type="evidence" value="ECO:0007669"/>
    <property type="project" value="UniProtKB-KW"/>
</dbReference>
<dbReference type="PANTHER" id="PTHR12176:SF78">
    <property type="entry name" value="EEF1A LYSINE AND N-TERMINAL METHYLTRANSFERASE"/>
    <property type="match status" value="1"/>
</dbReference>
<reference evidence="8" key="1">
    <citation type="journal article" date="2020" name="Plant J.">
        <title>Transposons played a major role in the diversification between the closely related almond and peach genomes: results from the almond genome sequence.</title>
        <authorList>
            <person name="Alioto T."/>
            <person name="Alexiou K.G."/>
            <person name="Bardil A."/>
            <person name="Barteri F."/>
            <person name="Castanera R."/>
            <person name="Cruz F."/>
            <person name="Dhingra A."/>
            <person name="Duval H."/>
            <person name="Fernandez I Marti A."/>
            <person name="Frias L."/>
            <person name="Galan B."/>
            <person name="Garcia J.L."/>
            <person name="Howad W."/>
            <person name="Gomez-Garrido J."/>
            <person name="Gut M."/>
            <person name="Julca I."/>
            <person name="Morata J."/>
            <person name="Puigdomenech P."/>
            <person name="Ribeca P."/>
            <person name="Rubio Cabetas M.J."/>
            <person name="Vlasova A."/>
            <person name="Wirthensohn M."/>
            <person name="Garcia-Mas J."/>
            <person name="Gabaldon T."/>
            <person name="Casacuberta J.M."/>
            <person name="Arus P."/>
        </authorList>
    </citation>
    <scope>NUCLEOTIDE SEQUENCE [LARGE SCALE GENOMIC DNA]</scope>
    <source>
        <strain evidence="8">cv. Texas</strain>
    </source>
</reference>
<feature type="domain" description="Methyltransferase type 11" evidence="6">
    <location>
        <begin position="31"/>
        <end position="101"/>
    </location>
</feature>
<organism evidence="7 8">
    <name type="scientific">Prunus dulcis</name>
    <name type="common">Almond</name>
    <name type="synonym">Amygdalus dulcis</name>
    <dbReference type="NCBI Taxonomy" id="3755"/>
    <lineage>
        <taxon>Eukaryota</taxon>
        <taxon>Viridiplantae</taxon>
        <taxon>Streptophyta</taxon>
        <taxon>Embryophyta</taxon>
        <taxon>Tracheophyta</taxon>
        <taxon>Spermatophyta</taxon>
        <taxon>Magnoliopsida</taxon>
        <taxon>eudicotyledons</taxon>
        <taxon>Gunneridae</taxon>
        <taxon>Pentapetalae</taxon>
        <taxon>rosids</taxon>
        <taxon>fabids</taxon>
        <taxon>Rosales</taxon>
        <taxon>Rosaceae</taxon>
        <taxon>Amygdaloideae</taxon>
        <taxon>Amygdaleae</taxon>
        <taxon>Prunus</taxon>
    </lineage>
</organism>
<dbReference type="AlphaFoldDB" id="A0A5E4GGQ0"/>
<dbReference type="InterPro" id="IPR013216">
    <property type="entry name" value="Methyltransf_11"/>
</dbReference>
<dbReference type="InParanoid" id="A0A5E4GGQ0"/>
<evidence type="ECO:0000259" key="6">
    <source>
        <dbReference type="Pfam" id="PF08241"/>
    </source>
</evidence>
<dbReference type="Gene3D" id="3.40.50.150">
    <property type="entry name" value="Vaccinia Virus protein VP39"/>
    <property type="match status" value="1"/>
</dbReference>
<dbReference type="InterPro" id="IPR051419">
    <property type="entry name" value="Lys/N-term_MeTrsfase_sf"/>
</dbReference>
<evidence type="ECO:0000256" key="1">
    <source>
        <dbReference type="ARBA" id="ARBA00008361"/>
    </source>
</evidence>
<feature type="compositionally biased region" description="Polar residues" evidence="5">
    <location>
        <begin position="1"/>
        <end position="11"/>
    </location>
</feature>
<keyword evidence="2 7" id="KW-0489">Methyltransferase</keyword>
<keyword evidence="4" id="KW-0511">Multifunctional enzyme</keyword>
<evidence type="ECO:0000256" key="4">
    <source>
        <dbReference type="ARBA" id="ARBA00023268"/>
    </source>
</evidence>
<dbReference type="EMBL" id="CABIKO010000733">
    <property type="protein sequence ID" value="VVA39069.1"/>
    <property type="molecule type" value="Genomic_DNA"/>
</dbReference>
<evidence type="ECO:0000256" key="2">
    <source>
        <dbReference type="ARBA" id="ARBA00022603"/>
    </source>
</evidence>
<sequence length="194" mass="21478">MHSSGTRTGLSSKPHCSPTSQIQPLRILVPGCGTSHLYDVGFKAITNIDLSGIAIFDMLCRNACQRPGMKWQVMDITTMQFEDENFDVVVNKGRLDALMEPEFGPKMGNQYLAEGSKVSLSFELRDFVWPTVHWHSIDQMPTAIMHQITTSSSLNTTYGNQACRLQLEALENENRIRRGYSSTSTGSGIAVTSS</sequence>
<comment type="similarity">
    <text evidence="1">Belongs to the methyltransferase superfamily.</text>
</comment>
<dbReference type="CDD" id="cd02440">
    <property type="entry name" value="AdoMet_MTases"/>
    <property type="match status" value="1"/>
</dbReference>
<dbReference type="SUPFAM" id="SSF53335">
    <property type="entry name" value="S-adenosyl-L-methionine-dependent methyltransferases"/>
    <property type="match status" value="1"/>
</dbReference>
<dbReference type="Gramene" id="VVA39069">
    <property type="protein sequence ID" value="VVA39069"/>
    <property type="gene ID" value="Prudul26B013454"/>
</dbReference>
<accession>A0A5E4GGQ0</accession>
<evidence type="ECO:0000256" key="5">
    <source>
        <dbReference type="SAM" id="MobiDB-lite"/>
    </source>
</evidence>
<evidence type="ECO:0000313" key="8">
    <source>
        <dbReference type="Proteomes" id="UP000327085"/>
    </source>
</evidence>